<dbReference type="PANTHER" id="PTHR47926">
    <property type="entry name" value="PENTATRICOPEPTIDE REPEAT-CONTAINING PROTEIN"/>
    <property type="match status" value="1"/>
</dbReference>
<organism evidence="5 6">
    <name type="scientific">Cannabis sativa</name>
    <name type="common">Hemp</name>
    <name type="synonym">Marijuana</name>
    <dbReference type="NCBI Taxonomy" id="3483"/>
    <lineage>
        <taxon>Eukaryota</taxon>
        <taxon>Viridiplantae</taxon>
        <taxon>Streptophyta</taxon>
        <taxon>Embryophyta</taxon>
        <taxon>Tracheophyta</taxon>
        <taxon>Spermatophyta</taxon>
        <taxon>Magnoliopsida</taxon>
        <taxon>eudicotyledons</taxon>
        <taxon>Gunneridae</taxon>
        <taxon>Pentapetalae</taxon>
        <taxon>rosids</taxon>
        <taxon>fabids</taxon>
        <taxon>Rosales</taxon>
        <taxon>Cannabaceae</taxon>
        <taxon>Cannabis</taxon>
    </lineage>
</organism>
<keyword evidence="2" id="KW-0677">Repeat</keyword>
<evidence type="ECO:0000259" key="4">
    <source>
        <dbReference type="Pfam" id="PF14432"/>
    </source>
</evidence>
<dbReference type="OMA" id="LEMSAFF"/>
<dbReference type="InterPro" id="IPR046960">
    <property type="entry name" value="PPR_At4g14850-like_plant"/>
</dbReference>
<evidence type="ECO:0000256" key="2">
    <source>
        <dbReference type="ARBA" id="ARBA00022737"/>
    </source>
</evidence>
<feature type="repeat" description="PPR" evidence="3">
    <location>
        <begin position="399"/>
        <end position="433"/>
    </location>
</feature>
<dbReference type="NCBIfam" id="TIGR00756">
    <property type="entry name" value="PPR"/>
    <property type="match status" value="3"/>
</dbReference>
<dbReference type="Pfam" id="PF14432">
    <property type="entry name" value="DYW_deaminase"/>
    <property type="match status" value="1"/>
</dbReference>
<dbReference type="GO" id="GO:0003729">
    <property type="term" value="F:mRNA binding"/>
    <property type="evidence" value="ECO:0007669"/>
    <property type="project" value="UniProtKB-ARBA"/>
</dbReference>
<dbReference type="Gene3D" id="1.25.40.10">
    <property type="entry name" value="Tetratricopeptide repeat domain"/>
    <property type="match status" value="3"/>
</dbReference>
<dbReference type="AlphaFoldDB" id="A0A803P6K4"/>
<feature type="repeat" description="PPR" evidence="3">
    <location>
        <begin position="298"/>
        <end position="332"/>
    </location>
</feature>
<dbReference type="GO" id="GO:0008270">
    <property type="term" value="F:zinc ion binding"/>
    <property type="evidence" value="ECO:0007669"/>
    <property type="project" value="InterPro"/>
</dbReference>
<dbReference type="InterPro" id="IPR032867">
    <property type="entry name" value="DYW_dom"/>
</dbReference>
<dbReference type="PANTHER" id="PTHR47926:SF461">
    <property type="entry name" value="PENTATRICOPEPTIDE REPEAT SUPERFAMILY PROTEIN"/>
    <property type="match status" value="1"/>
</dbReference>
<reference evidence="5" key="2">
    <citation type="submission" date="2021-03" db="UniProtKB">
        <authorList>
            <consortium name="EnsemblPlants"/>
        </authorList>
    </citation>
    <scope>IDENTIFICATION</scope>
</reference>
<dbReference type="EMBL" id="UZAU01000331">
    <property type="status" value="NOT_ANNOTATED_CDS"/>
    <property type="molecule type" value="Genomic_DNA"/>
</dbReference>
<keyword evidence="6" id="KW-1185">Reference proteome</keyword>
<reference evidence="5" key="1">
    <citation type="submission" date="2018-11" db="EMBL/GenBank/DDBJ databases">
        <authorList>
            <person name="Grassa J C."/>
        </authorList>
    </citation>
    <scope>NUCLEOTIDE SEQUENCE [LARGE SCALE GENOMIC DNA]</scope>
</reference>
<evidence type="ECO:0000256" key="1">
    <source>
        <dbReference type="ARBA" id="ARBA00006643"/>
    </source>
</evidence>
<dbReference type="Pfam" id="PF12854">
    <property type="entry name" value="PPR_1"/>
    <property type="match status" value="1"/>
</dbReference>
<name>A0A803P6K4_CANSA</name>
<dbReference type="Pfam" id="PF13041">
    <property type="entry name" value="PPR_2"/>
    <property type="match status" value="2"/>
</dbReference>
<proteinExistence type="inferred from homology"/>
<dbReference type="InterPro" id="IPR011990">
    <property type="entry name" value="TPR-like_helical_dom_sf"/>
</dbReference>
<comment type="similarity">
    <text evidence="1">Belongs to the PPR family. PCMP-H subfamily.</text>
</comment>
<dbReference type="Pfam" id="PF20431">
    <property type="entry name" value="E_motif"/>
    <property type="match status" value="1"/>
</dbReference>
<dbReference type="Gramene" id="evm.model.03.1768">
    <property type="protein sequence ID" value="cds.evm.model.03.1768"/>
    <property type="gene ID" value="evm.TU.03.1768"/>
</dbReference>
<accession>A0A803P6K4</accession>
<dbReference type="Pfam" id="PF01535">
    <property type="entry name" value="PPR"/>
    <property type="match status" value="1"/>
</dbReference>
<evidence type="ECO:0000313" key="6">
    <source>
        <dbReference type="Proteomes" id="UP000596661"/>
    </source>
</evidence>
<dbReference type="EnsemblPlants" id="evm.model.03.1768">
    <property type="protein sequence ID" value="cds.evm.model.03.1768"/>
    <property type="gene ID" value="evm.TU.03.1768"/>
</dbReference>
<protein>
    <recommendedName>
        <fullName evidence="4">DYW domain-containing protein</fullName>
    </recommendedName>
</protein>
<dbReference type="GO" id="GO:0009451">
    <property type="term" value="P:RNA modification"/>
    <property type="evidence" value="ECO:0007669"/>
    <property type="project" value="InterPro"/>
</dbReference>
<sequence length="705" mass="80225">MPIPASVLRIPFSNIYSVPNTLPEADPKPFRRLADEAEIAVTVSDHPSSKHPPNLRNVVWTKQTYHRISLDDSEFVQLMTMVQGHTIIALTEKTFFWLAILKCKRSKIKASMIGLFSCLSMAMQGHDRSGYFYFSQLECQWLIGTNHSSISKIDRFLCTYYTVPKMEAGHLAFQYVKTYDWPSFTLGLRVKARAILEMSAFFWNIPLLTITEKFIKYGLYRDTEEDDLLVEKPRPEVVSFMACSVVMASDEGRQVHSRVFRSGFGSSSFVQMGLLNMYVKFEDVCFAQLVFDEITERDLVAWSVMISAYLRVGLVDETFGLFREMQMAGVVPDQVTMGSVVMACAWADSLDIGKWVHAYIEKHRIEIDLELGTALVYMYARCGCIEKAKAIFNKLSVKDTKAWSSMIVGLSIHGLYQEALKHFAMMEASKVKPDHLTFTSILSACGHCGLVSEGRRFWSHMIESGIKPSTEHYGCMVDLLCRAGLVDEACSLVKNMIISPNPVIWRSLLVGCEKNKLLVKGELIAECLLQLEPRNADNYILLSSLYASVSQWEKMRLVRIEMKEKRIKPIPAYSSIEIGGIVHEFKIRDSSHPDAKELREILGDISVRVSETGYKPSVTEILRRVVDEEKENAFGEHSEKLAVAYGLWKTKAPAVIRIVSNHRICGDCHEVMKIISKSFEREIIIRDRVRFHKFVDGSCTCKDYW</sequence>
<dbReference type="PROSITE" id="PS51375">
    <property type="entry name" value="PPR"/>
    <property type="match status" value="3"/>
</dbReference>
<evidence type="ECO:0000313" key="5">
    <source>
        <dbReference type="EnsemblPlants" id="cds.evm.model.03.1768"/>
    </source>
</evidence>
<feature type="repeat" description="PPR" evidence="3">
    <location>
        <begin position="434"/>
        <end position="468"/>
    </location>
</feature>
<dbReference type="FunFam" id="1.25.40.10:FF:000396">
    <property type="entry name" value="Pentatricopeptide repeat-containing protein At2g36730"/>
    <property type="match status" value="1"/>
</dbReference>
<dbReference type="FunFam" id="1.25.40.10:FF:000690">
    <property type="entry name" value="Pentatricopeptide repeat-containing protein"/>
    <property type="match status" value="1"/>
</dbReference>
<evidence type="ECO:0000256" key="3">
    <source>
        <dbReference type="PROSITE-ProRule" id="PRU00708"/>
    </source>
</evidence>
<feature type="domain" description="DYW" evidence="4">
    <location>
        <begin position="613"/>
        <end position="705"/>
    </location>
</feature>
<dbReference type="InterPro" id="IPR046848">
    <property type="entry name" value="E_motif"/>
</dbReference>
<dbReference type="Proteomes" id="UP000596661">
    <property type="component" value="Chromosome 3"/>
</dbReference>
<dbReference type="InterPro" id="IPR002885">
    <property type="entry name" value="PPR_rpt"/>
</dbReference>